<name>A0A2Z3JKV2_9DEIO</name>
<dbReference type="RefSeq" id="WP_109827648.1">
    <property type="nucleotide sequence ID" value="NZ_CP029494.1"/>
</dbReference>
<gene>
    <name evidence="1" type="ORF">DKM44_12330</name>
</gene>
<protein>
    <recommendedName>
        <fullName evidence="3">Tetratricopeptide repeat protein</fullName>
    </recommendedName>
</protein>
<evidence type="ECO:0008006" key="3">
    <source>
        <dbReference type="Google" id="ProtNLM"/>
    </source>
</evidence>
<dbReference type="OrthoDB" id="59829at2"/>
<evidence type="ECO:0000313" key="2">
    <source>
        <dbReference type="Proteomes" id="UP000245368"/>
    </source>
</evidence>
<dbReference type="InterPro" id="IPR011990">
    <property type="entry name" value="TPR-like_helical_dom_sf"/>
</dbReference>
<proteinExistence type="predicted"/>
<dbReference type="Gene3D" id="1.25.40.10">
    <property type="entry name" value="Tetratricopeptide repeat domain"/>
    <property type="match status" value="1"/>
</dbReference>
<organism evidence="1 2">
    <name type="scientific">Deinococcus irradiatisoli</name>
    <dbReference type="NCBI Taxonomy" id="2202254"/>
    <lineage>
        <taxon>Bacteria</taxon>
        <taxon>Thermotogati</taxon>
        <taxon>Deinococcota</taxon>
        <taxon>Deinococci</taxon>
        <taxon>Deinococcales</taxon>
        <taxon>Deinococcaceae</taxon>
        <taxon>Deinococcus</taxon>
    </lineage>
</organism>
<dbReference type="AlphaFoldDB" id="A0A2Z3JKV2"/>
<dbReference type="Proteomes" id="UP000245368">
    <property type="component" value="Chromosome"/>
</dbReference>
<evidence type="ECO:0000313" key="1">
    <source>
        <dbReference type="EMBL" id="AWN23920.1"/>
    </source>
</evidence>
<dbReference type="KEGG" id="dez:DKM44_12330"/>
<dbReference type="EMBL" id="CP029494">
    <property type="protein sequence ID" value="AWN23920.1"/>
    <property type="molecule type" value="Genomic_DNA"/>
</dbReference>
<sequence>MTLLLLPDVGDLLRLFPQYNAATLTEIARFVGAREVLWASGPDPEHPARDAFGAARFPLLDVAPEWSWAEAEYQQLLEFLPQYPQGRERLKRASVAERELAELLSGPLTPARVMSPDLLEAAARYHAALAEALGEGPGTRHQARRLDELAGRLREGEGLVLAALDDLPGLLARLPEAALPDLSGFQPGEASRLRALADRAGQLREDDDLDGLVAALGRESGDAVTPQAELDYHAAGIFLATGDLSSARSLLEKAAHALSDFPRSLPGLVLARLGQVRDAQGERDLARRSYQAVLALNFAPEVAREAATSGLQAPFVLDSMPGDQ</sequence>
<reference evidence="1 2" key="1">
    <citation type="submission" date="2018-05" db="EMBL/GenBank/DDBJ databases">
        <title>Complete Genome Sequence of Deinococcus sp. strain 17bor-2.</title>
        <authorList>
            <person name="Srinivasan S."/>
        </authorList>
    </citation>
    <scope>NUCLEOTIDE SEQUENCE [LARGE SCALE GENOMIC DNA]</scope>
    <source>
        <strain evidence="1 2">17bor-2</strain>
    </source>
</reference>
<accession>A0A2Z3JKV2</accession>
<keyword evidence="2" id="KW-1185">Reference proteome</keyword>